<accession>D1AMT8</accession>
<dbReference type="EMBL" id="CP001739">
    <property type="protein sequence ID" value="ACZ07314.1"/>
    <property type="molecule type" value="Genomic_DNA"/>
</dbReference>
<evidence type="ECO:0000256" key="1">
    <source>
        <dbReference type="SAM" id="MobiDB-lite"/>
    </source>
</evidence>
<evidence type="ECO:0000313" key="3">
    <source>
        <dbReference type="Proteomes" id="UP000000845"/>
    </source>
</evidence>
<dbReference type="RefSeq" id="WP_012859913.1">
    <property type="nucleotide sequence ID" value="NC_013517.1"/>
</dbReference>
<gene>
    <name evidence="2" type="ordered locus">Sterm_0434</name>
</gene>
<dbReference type="KEGG" id="str:Sterm_0434"/>
<name>D1AMT8_SEBTE</name>
<dbReference type="Proteomes" id="UP000000845">
    <property type="component" value="Chromosome"/>
</dbReference>
<protein>
    <submittedName>
        <fullName evidence="2">Uncharacterized protein</fullName>
    </submittedName>
</protein>
<keyword evidence="3" id="KW-1185">Reference proteome</keyword>
<reference evidence="3" key="1">
    <citation type="submission" date="2009-09" db="EMBL/GenBank/DDBJ databases">
        <title>The complete chromosome of Sebaldella termitidis ATCC 33386.</title>
        <authorList>
            <consortium name="US DOE Joint Genome Institute (JGI-PGF)"/>
            <person name="Lucas S."/>
            <person name="Copeland A."/>
            <person name="Lapidus A."/>
            <person name="Glavina del Rio T."/>
            <person name="Dalin E."/>
            <person name="Tice H."/>
            <person name="Bruce D."/>
            <person name="Goodwin L."/>
            <person name="Pitluck S."/>
            <person name="Kyrpides N."/>
            <person name="Mavromatis K."/>
            <person name="Ivanova N."/>
            <person name="Mikhailova N."/>
            <person name="Sims D."/>
            <person name="Meincke L."/>
            <person name="Brettin T."/>
            <person name="Detter J.C."/>
            <person name="Han C."/>
            <person name="Larimer F."/>
            <person name="Land M."/>
            <person name="Hauser L."/>
            <person name="Markowitz V."/>
            <person name="Cheng J.F."/>
            <person name="Hugenholtz P."/>
            <person name="Woyke T."/>
            <person name="Wu D."/>
            <person name="Eisen J.A."/>
        </authorList>
    </citation>
    <scope>NUCLEOTIDE SEQUENCE [LARGE SCALE GENOMIC DNA]</scope>
    <source>
        <strain evidence="3">ATCC 33386 / NCTC 11300</strain>
    </source>
</reference>
<organism evidence="2 3">
    <name type="scientific">Sebaldella termitidis (strain ATCC 33386 / NCTC 11300)</name>
    <dbReference type="NCBI Taxonomy" id="526218"/>
    <lineage>
        <taxon>Bacteria</taxon>
        <taxon>Fusobacteriati</taxon>
        <taxon>Fusobacteriota</taxon>
        <taxon>Fusobacteriia</taxon>
        <taxon>Fusobacteriales</taxon>
        <taxon>Leptotrichiaceae</taxon>
        <taxon>Sebaldella</taxon>
    </lineage>
</organism>
<dbReference type="eggNOG" id="ENOG502ZS73">
    <property type="taxonomic scope" value="Bacteria"/>
</dbReference>
<feature type="region of interest" description="Disordered" evidence="1">
    <location>
        <begin position="1"/>
        <end position="20"/>
    </location>
</feature>
<dbReference type="STRING" id="526218.Sterm_0434"/>
<evidence type="ECO:0000313" key="2">
    <source>
        <dbReference type="EMBL" id="ACZ07314.1"/>
    </source>
</evidence>
<dbReference type="AlphaFoldDB" id="D1AMT8"/>
<proteinExistence type="predicted"/>
<sequence length="271" mass="28443">MKFRVSIMPRSDMPGTGAGGSSIGGALSEGKGTFGAPTGYFGNTTSGLVASNSSSNSGFGSSGLPGLGSLTGLLGGGQSGLILTPDEITDVSFSASDFSVSSTANTESNVTVRIAGKLFSQIEEGSTSFDSPLSMNSLLTGFMDDKLSGLTDGLNKGMQILGNTFTSGLSSTLTGMIGKFGGNKFGLNNLYSMNFENTIELANWALAYGEKTDYRDVVVEIMINEGVSKTYVLPDMFAIDYDENLGVGRGEGFFNLVLRQKRYSSRKIEIR</sequence>
<reference evidence="2 3" key="2">
    <citation type="journal article" date="2010" name="Stand. Genomic Sci.">
        <title>Complete genome sequence of Sebaldella termitidis type strain (NCTC 11300).</title>
        <authorList>
            <person name="Harmon-Smith M."/>
            <person name="Celia L."/>
            <person name="Chertkov O."/>
            <person name="Lapidus A."/>
            <person name="Copeland A."/>
            <person name="Glavina Del Rio T."/>
            <person name="Nolan M."/>
            <person name="Lucas S."/>
            <person name="Tice H."/>
            <person name="Cheng J.F."/>
            <person name="Han C."/>
            <person name="Detter J.C."/>
            <person name="Bruce D."/>
            <person name="Goodwin L."/>
            <person name="Pitluck S."/>
            <person name="Pati A."/>
            <person name="Liolios K."/>
            <person name="Ivanova N."/>
            <person name="Mavromatis K."/>
            <person name="Mikhailova N."/>
            <person name="Chen A."/>
            <person name="Palaniappan K."/>
            <person name="Land M."/>
            <person name="Hauser L."/>
            <person name="Chang Y.J."/>
            <person name="Jeffries C.D."/>
            <person name="Brettin T."/>
            <person name="Goker M."/>
            <person name="Beck B."/>
            <person name="Bristow J."/>
            <person name="Eisen J.A."/>
            <person name="Markowitz V."/>
            <person name="Hugenholtz P."/>
            <person name="Kyrpides N.C."/>
            <person name="Klenk H.P."/>
            <person name="Chen F."/>
        </authorList>
    </citation>
    <scope>NUCLEOTIDE SEQUENCE [LARGE SCALE GENOMIC DNA]</scope>
    <source>
        <strain evidence="3">ATCC 33386 / NCTC 11300</strain>
    </source>
</reference>
<dbReference type="HOGENOM" id="CLU_089642_0_0_0"/>